<keyword evidence="1" id="KW-0472">Membrane</keyword>
<keyword evidence="3" id="KW-1185">Reference proteome</keyword>
<evidence type="ECO:0000313" key="2">
    <source>
        <dbReference type="EMBL" id="KUG08604.1"/>
    </source>
</evidence>
<accession>A0A9X0HMC7</accession>
<protein>
    <submittedName>
        <fullName evidence="2">Uncharacterized protein</fullName>
    </submittedName>
</protein>
<keyword evidence="1" id="KW-1133">Transmembrane helix</keyword>
<feature type="transmembrane region" description="Helical" evidence="1">
    <location>
        <begin position="33"/>
        <end position="51"/>
    </location>
</feature>
<dbReference type="AlphaFoldDB" id="A0A9X0HMC7"/>
<reference evidence="2 3" key="1">
    <citation type="submission" date="2015-11" db="EMBL/GenBank/DDBJ databases">
        <title>Solirubrum puertoriconensis gen. nov. an environmental bacteria isolated in Puerto Rico.</title>
        <authorList>
            <person name="Cuebas-Irizarry M.F."/>
            <person name="Montalvo-Rodriguez R."/>
        </authorList>
    </citation>
    <scope>NUCLEOTIDE SEQUENCE [LARGE SCALE GENOMIC DNA]</scope>
    <source>
        <strain evidence="2 3">MC1A</strain>
    </source>
</reference>
<name>A0A9X0HMC7_SOLP1</name>
<evidence type="ECO:0000313" key="3">
    <source>
        <dbReference type="Proteomes" id="UP000054223"/>
    </source>
</evidence>
<gene>
    <name evidence="2" type="ORF">ASU33_10665</name>
</gene>
<dbReference type="Proteomes" id="UP000054223">
    <property type="component" value="Unassembled WGS sequence"/>
</dbReference>
<proteinExistence type="predicted"/>
<organism evidence="2 3">
    <name type="scientific">Solirubrum puertoriconensis</name>
    <dbReference type="NCBI Taxonomy" id="1751427"/>
    <lineage>
        <taxon>Bacteria</taxon>
        <taxon>Pseudomonadati</taxon>
        <taxon>Bacteroidota</taxon>
        <taxon>Cytophagia</taxon>
        <taxon>Cytophagales</taxon>
    </lineage>
</organism>
<comment type="caution">
    <text evidence="2">The sequence shown here is derived from an EMBL/GenBank/DDBJ whole genome shotgun (WGS) entry which is preliminary data.</text>
</comment>
<evidence type="ECO:0000256" key="1">
    <source>
        <dbReference type="SAM" id="Phobius"/>
    </source>
</evidence>
<sequence>MNPEEKRFLVLALCMIIISIAGRAGHWLHKGVAPTLVLFSFTFAIAAISRYNRRTNAANQNQPPQALPSAPERQ</sequence>
<keyword evidence="1" id="KW-0812">Transmembrane</keyword>
<dbReference type="EMBL" id="LNAL01000006">
    <property type="protein sequence ID" value="KUG08604.1"/>
    <property type="molecule type" value="Genomic_DNA"/>
</dbReference>